<dbReference type="Gene3D" id="2.170.130.10">
    <property type="entry name" value="TonB-dependent receptor, plug domain"/>
    <property type="match status" value="1"/>
</dbReference>
<keyword evidence="5 7" id="KW-0472">Membrane</keyword>
<comment type="similarity">
    <text evidence="7">Belongs to the TonB-dependent receptor family.</text>
</comment>
<accession>A0A412TU24</accession>
<evidence type="ECO:0000256" key="1">
    <source>
        <dbReference type="ARBA" id="ARBA00004571"/>
    </source>
</evidence>
<sequence length="1119" mass="128128">MKKKSLYPSPGCRKIIHFLVMKASFIFLLLLTLQIKANVYAQQLRLDLNLQNVTLKEVIQEIRRHSDFSFVYSDADLVGITQRNVQMKDATIEEVLKNCLQGTKLVYDITDKTIIIRKLNEVTQTKQVQVIQGQVTDVRGTPLPGVTVRIKGTQLGVSTDVNGKFRFELPDTKEVVLAFSFVGMKPLEVRYNGQSDLKIKLEEEVAEMDEVVVTGIFKKSQESFTGSVSTITEKELKSFRGRNLLSTLKNIDPTFNIIENNVYGADPNHLPEVQIRGTSSLPTVEDLKNETKVDLNTPLIILDGFEISLTRMLDLNDEDISSVTLLKDGSATAIYGSRGANGVIVIETKQPEAGKLRLSYRGSVNIEVPDLSDYDVLNAAEKLQLEENAGLYKDEWAHIEMALRKRQARIKQEIERGVDTYWLSKPLRTGVGHKHNLRLEGGGNDGFRYSASVQYNDILGVMKGSDRKTFNGNINLMYQQGKLLFRNNLEVGLSESNESPYGSFDQYVKLNPYWRERGEDGKVLKELEQKGDFWTTAPENPLYNATLDLVDKKTYTTITNNFDVEWKPWESLTLRSRIGLSKQVNDYDNFKPADHTKFKDYSDEQIFRKGEYIYSSGKSFSYDWSLTLSYSRNFKEKHELYVGLDYNVAQEKSHSYTFQVEGFPQSNIKFLSMALQYQKDGKPTGSESLNRRIGVTGNVNYIYDNRYFADVAYRMDGASQFGSSKRFAPFYSFGIGWNIHKEKFMENVLWLDRLKLRGSYAVTGSVNFDAYQALATYEYYTDDRYRYWFGSHLQGLANEDLEWQKTDKWNFGLEVGAFHNRLKVTADVYTNQTNNLLSEMYLPLTNGFPSYTDNVGKVKNKGVEVALSGYPIRNTEKNIIWSVSASFIHEKNEIVKISEALKVANEELELQGGSNPNFMYREGEALRTIYVVPSLGIDPSTGQELFIDRFGNVTFNWDARDKVACGVTDPKFRGNINTMFTFRDLSVNLSFGYRLGGSQYNSTLVNRVENADTRYNVDRRVYKDRWVNPGDHAFFKDIKNTQETQMSSRFVQKENTLECQSIQIKYDFLQPWVKKHLGTQYLSLSFNTDNLFRVSSIKQERGIAYPFSRRFTFSLSATF</sequence>
<evidence type="ECO:0000256" key="6">
    <source>
        <dbReference type="ARBA" id="ARBA00023237"/>
    </source>
</evidence>
<reference evidence="9 10" key="1">
    <citation type="submission" date="2018-08" db="EMBL/GenBank/DDBJ databases">
        <title>A genome reference for cultivated species of the human gut microbiota.</title>
        <authorList>
            <person name="Zou Y."/>
            <person name="Xue W."/>
            <person name="Luo G."/>
        </authorList>
    </citation>
    <scope>NUCLEOTIDE SEQUENCE [LARGE SCALE GENOMIC DNA]</scope>
    <source>
        <strain evidence="9 10">AF16-14</strain>
    </source>
</reference>
<dbReference type="InterPro" id="IPR012910">
    <property type="entry name" value="Plug_dom"/>
</dbReference>
<dbReference type="EMBL" id="QRYC01000005">
    <property type="protein sequence ID" value="RGU57372.1"/>
    <property type="molecule type" value="Genomic_DNA"/>
</dbReference>
<dbReference type="GO" id="GO:0009279">
    <property type="term" value="C:cell outer membrane"/>
    <property type="evidence" value="ECO:0007669"/>
    <property type="project" value="UniProtKB-SubCell"/>
</dbReference>
<dbReference type="InterPro" id="IPR023996">
    <property type="entry name" value="TonB-dep_OMP_SusC/RagA"/>
</dbReference>
<organism evidence="9 10">
    <name type="scientific">Odoribacter splanchnicus</name>
    <dbReference type="NCBI Taxonomy" id="28118"/>
    <lineage>
        <taxon>Bacteria</taxon>
        <taxon>Pseudomonadati</taxon>
        <taxon>Bacteroidota</taxon>
        <taxon>Bacteroidia</taxon>
        <taxon>Bacteroidales</taxon>
        <taxon>Odoribacteraceae</taxon>
        <taxon>Odoribacter</taxon>
    </lineage>
</organism>
<dbReference type="SUPFAM" id="SSF56935">
    <property type="entry name" value="Porins"/>
    <property type="match status" value="1"/>
</dbReference>
<evidence type="ECO:0000256" key="3">
    <source>
        <dbReference type="ARBA" id="ARBA00022452"/>
    </source>
</evidence>
<dbReference type="RefSeq" id="WP_118160092.1">
    <property type="nucleotide sequence ID" value="NZ_JBBNME010000013.1"/>
</dbReference>
<dbReference type="SMART" id="SM00965">
    <property type="entry name" value="STN"/>
    <property type="match status" value="1"/>
</dbReference>
<evidence type="ECO:0000256" key="4">
    <source>
        <dbReference type="ARBA" id="ARBA00022692"/>
    </source>
</evidence>
<keyword evidence="4 7" id="KW-0812">Transmembrane</keyword>
<dbReference type="SUPFAM" id="SSF49464">
    <property type="entry name" value="Carboxypeptidase regulatory domain-like"/>
    <property type="match status" value="1"/>
</dbReference>
<dbReference type="PROSITE" id="PS52016">
    <property type="entry name" value="TONB_DEPENDENT_REC_3"/>
    <property type="match status" value="1"/>
</dbReference>
<dbReference type="InterPro" id="IPR036942">
    <property type="entry name" value="Beta-barrel_TonB_sf"/>
</dbReference>
<keyword evidence="3 7" id="KW-1134">Transmembrane beta strand</keyword>
<dbReference type="Gene3D" id="3.55.50.30">
    <property type="match status" value="1"/>
</dbReference>
<name>A0A412TU24_9BACT</name>
<dbReference type="Pfam" id="PF07660">
    <property type="entry name" value="STN"/>
    <property type="match status" value="1"/>
</dbReference>
<evidence type="ECO:0000313" key="10">
    <source>
        <dbReference type="Proteomes" id="UP000284243"/>
    </source>
</evidence>
<dbReference type="AlphaFoldDB" id="A0A412TU24"/>
<protein>
    <submittedName>
        <fullName evidence="9">SusC/RagA family TonB-linked outer membrane protein</fullName>
    </submittedName>
</protein>
<keyword evidence="6 7" id="KW-0998">Cell outer membrane</keyword>
<dbReference type="Gene3D" id="2.40.170.20">
    <property type="entry name" value="TonB-dependent receptor, beta-barrel domain"/>
    <property type="match status" value="1"/>
</dbReference>
<comment type="caution">
    <text evidence="9">The sequence shown here is derived from an EMBL/GenBank/DDBJ whole genome shotgun (WGS) entry which is preliminary data.</text>
</comment>
<evidence type="ECO:0000313" key="9">
    <source>
        <dbReference type="EMBL" id="RGU57372.1"/>
    </source>
</evidence>
<dbReference type="InterPro" id="IPR008969">
    <property type="entry name" value="CarboxyPept-like_regulatory"/>
</dbReference>
<dbReference type="Gene3D" id="2.60.40.1120">
    <property type="entry name" value="Carboxypeptidase-like, regulatory domain"/>
    <property type="match status" value="1"/>
</dbReference>
<dbReference type="InterPro" id="IPR011662">
    <property type="entry name" value="Secretin/TonB_short_N"/>
</dbReference>
<evidence type="ECO:0000256" key="5">
    <source>
        <dbReference type="ARBA" id="ARBA00023136"/>
    </source>
</evidence>
<dbReference type="InterPro" id="IPR039426">
    <property type="entry name" value="TonB-dep_rcpt-like"/>
</dbReference>
<feature type="domain" description="Secretin/TonB short N-terminal" evidence="8">
    <location>
        <begin position="68"/>
        <end position="119"/>
    </location>
</feature>
<dbReference type="Pfam" id="PF13715">
    <property type="entry name" value="CarbopepD_reg_2"/>
    <property type="match status" value="1"/>
</dbReference>
<dbReference type="InterPro" id="IPR023997">
    <property type="entry name" value="TonB-dep_OMP_SusC/RagA_CS"/>
</dbReference>
<dbReference type="NCBIfam" id="TIGR04057">
    <property type="entry name" value="SusC_RagA_signa"/>
    <property type="match status" value="1"/>
</dbReference>
<dbReference type="Pfam" id="PF07715">
    <property type="entry name" value="Plug"/>
    <property type="match status" value="1"/>
</dbReference>
<gene>
    <name evidence="9" type="ORF">DWW57_05255</name>
</gene>
<proteinExistence type="inferred from homology"/>
<evidence type="ECO:0000256" key="2">
    <source>
        <dbReference type="ARBA" id="ARBA00022448"/>
    </source>
</evidence>
<dbReference type="NCBIfam" id="TIGR04056">
    <property type="entry name" value="OMP_RagA_SusC"/>
    <property type="match status" value="1"/>
</dbReference>
<evidence type="ECO:0000256" key="7">
    <source>
        <dbReference type="PROSITE-ProRule" id="PRU01360"/>
    </source>
</evidence>
<evidence type="ECO:0000259" key="8">
    <source>
        <dbReference type="SMART" id="SM00965"/>
    </source>
</evidence>
<dbReference type="Proteomes" id="UP000284243">
    <property type="component" value="Unassembled WGS sequence"/>
</dbReference>
<comment type="subcellular location">
    <subcellularLocation>
        <location evidence="1 7">Cell outer membrane</location>
        <topology evidence="1 7">Multi-pass membrane protein</topology>
    </subcellularLocation>
</comment>
<keyword evidence="2 7" id="KW-0813">Transport</keyword>
<dbReference type="InterPro" id="IPR037066">
    <property type="entry name" value="Plug_dom_sf"/>
</dbReference>